<feature type="transmembrane region" description="Helical" evidence="1">
    <location>
        <begin position="134"/>
        <end position="166"/>
    </location>
</feature>
<keyword evidence="1" id="KW-0472">Membrane</keyword>
<keyword evidence="1" id="KW-0812">Transmembrane</keyword>
<feature type="transmembrane region" description="Helical" evidence="1">
    <location>
        <begin position="53"/>
        <end position="71"/>
    </location>
</feature>
<evidence type="ECO:0000313" key="2">
    <source>
        <dbReference type="EMBL" id="RJR26999.1"/>
    </source>
</evidence>
<dbReference type="InterPro" id="IPR032690">
    <property type="entry name" value="CarS"/>
</dbReference>
<proteinExistence type="predicted"/>
<protein>
    <submittedName>
        <fullName evidence="2">CDP-archaeol synthase</fullName>
    </submittedName>
</protein>
<reference evidence="2 3" key="1">
    <citation type="journal article" date="2017" name="ISME J.">
        <title>Energy and carbon metabolisms in a deep terrestrial subsurface fluid microbial community.</title>
        <authorList>
            <person name="Momper L."/>
            <person name="Jungbluth S.P."/>
            <person name="Lee M.D."/>
            <person name="Amend J.P."/>
        </authorList>
    </citation>
    <scope>NUCLEOTIDE SEQUENCE [LARGE SCALE GENOMIC DNA]</scope>
    <source>
        <strain evidence="2">SURF_46</strain>
    </source>
</reference>
<name>A0A3A4ZCM2_UNCKA</name>
<accession>A0A3A4ZCM2</accession>
<keyword evidence="1" id="KW-1133">Transmembrane helix</keyword>
<organism evidence="2 3">
    <name type="scientific">candidate division WWE3 bacterium</name>
    <dbReference type="NCBI Taxonomy" id="2053526"/>
    <lineage>
        <taxon>Bacteria</taxon>
        <taxon>Katanobacteria</taxon>
    </lineage>
</organism>
<dbReference type="AlphaFoldDB" id="A0A3A4ZCM2"/>
<evidence type="ECO:0000256" key="1">
    <source>
        <dbReference type="SAM" id="Phobius"/>
    </source>
</evidence>
<dbReference type="Proteomes" id="UP000265540">
    <property type="component" value="Unassembled WGS sequence"/>
</dbReference>
<sequence length="181" mass="20219">MFTILIQALWFLLPAGVANMTPVGAAKLFPGLNFPMDFYLTFKNKRVFGEHKTMRGFVTGVLASIATVYLQRYLYINSEYIRSISLTDYSEAGILLGLMAGAGALLGDAAKSFAKRQVNILPGKMWFPFDQTDWIVGTIALTFPFFRFSITIVVVSLICGLLLHILSKFLGYIFRLNETPI</sequence>
<comment type="caution">
    <text evidence="2">The sequence shown here is derived from an EMBL/GenBank/DDBJ whole genome shotgun (WGS) entry which is preliminary data.</text>
</comment>
<dbReference type="EMBL" id="QZJF01000017">
    <property type="protein sequence ID" value="RJR26999.1"/>
    <property type="molecule type" value="Genomic_DNA"/>
</dbReference>
<dbReference type="PANTHER" id="PTHR39650">
    <property type="entry name" value="CDP-ARCHAEOL SYNTHASE"/>
    <property type="match status" value="1"/>
</dbReference>
<gene>
    <name evidence="2" type="ORF">C4561_04455</name>
</gene>
<evidence type="ECO:0000313" key="3">
    <source>
        <dbReference type="Proteomes" id="UP000265540"/>
    </source>
</evidence>
<feature type="transmembrane region" description="Helical" evidence="1">
    <location>
        <begin position="92"/>
        <end position="114"/>
    </location>
</feature>
<dbReference type="PANTHER" id="PTHR39650:SF1">
    <property type="entry name" value="CDP-ARCHAEOL SYNTHASE"/>
    <property type="match status" value="1"/>
</dbReference>
<dbReference type="Pfam" id="PF01864">
    <property type="entry name" value="CarS-like"/>
    <property type="match status" value="1"/>
</dbReference>